<accession>A0ACC2Q1K3</accession>
<protein>
    <submittedName>
        <fullName evidence="1">Uncharacterized protein</fullName>
    </submittedName>
</protein>
<name>A0ACC2Q1K3_9NEOP</name>
<gene>
    <name evidence="1" type="ORF">PYW08_010852</name>
</gene>
<proteinExistence type="predicted"/>
<sequence>MPNKDKKVSTAGGGDHEVKTKEEKEKHETKESKEKGKTPKGESKEKVETKDLKEKDPKPEQKKKESRIPKVPDEVLMFASEPEVILPEKTPSQIAKEEAEARAEARRARFKRRWPEITKAKFKTKPWHPPPPPQRPPPVVIDLPELTTHRWVPPFLRKRRPRAKRPRIMLEEMTRPPPAEVSKLKKIWHNFTQVDLNKMMCQGSIGCNSKKYSATHCGAQTACIAVACRALLEEKTAAQFVRRDVDDLIETGDRYYKRCIVALKCYKGKPALQLNQILTSFFMHDTKYTVKMQETDKGILAKHPDNLTADADFMALMEKRTGQSYMLLLSIDGDKHFLIWGHPPDPAMNSQAKTICYIFDPHMLNEIGGVDKLNGAGAFIRYAGINSFVVDFLANYGDMDAAKKLKPKPPITLTLIDVVQKEPLNRDPTYGLDLKALKVHCRSEWDSLNVNALLDKKKYEGQHIVGSLSAVSLATSRANSRKKVREFYQKPSKDPPLELPVHPDKPPLNPTTEQILTLRGENFFLHSPNLEGHMFGRDDMVPLPKEEKVLHSLPAIAHKNYHSQYKSAGADKMILRGTRHMASYRYQKFKTYTAIPCCVAALGMLQRYRARAWNEDMLDETFDVGYNMYRESLLELGGPIRRLVLGELKDTFMIRDREYTHKVRGIAVWGKLISTNTKVFDLCRGIEHFFKESDTGILQVPGEYETAIWHEGGKYYLYHPWPADRQGNRVGLQDGGKGCVMCFPRIQKLCDYFMSNCASYKKKPFSISDVHVYQRGENLPPPVNKMKPIATNRWIVRGSFHEGDARFPEEHRGRQATPVAIAALAMSHVVDPNEWTSEDVDETLVRGDQLYQNTMEHLEKMGISMDTPPSAEEGQEEGELTPEETPTGTLAAADVLTRFKVSEYDCIETDVMDSTYTGTVNPEARGAPTLKAVLNQFFKEHTHGVFTARGASTAIWKHDGHFYVFDPHGCDENGLPSDEPRSTACLVRVKGNVGELADVMLASLAPGADDSFNISPVSITATKLNTEIGAPELPQLDNKQFEWINKGTAAIMMGPRGQNSAIGKPAEKCGIGEDDMAGRTLGLIAAAAFAAASESVPPPHMHQDHMYNILDAAADYYLHHLKKTGRKDIAVEDLSEKFEMGANTFSVELGEPMRLPLRLPDEVPGEGEGGGDEKEGLGEGEEVEKVEFKQMKDYLFKMWYDTTHPTTISLLLGDYHQLGLWMSAGGKVVAFDPAPTLAKGLLTQPRIKKGDELRIQRLKDEMTGESAGDDDEEVGGEGEEKPEPEPEFVPPESCPVLIVAASPGEFIDKLVSQGNLDNKQMIAPYKLYPVKVINELTQSLKEKRPGAPKEKVEGEEETAPEEELVPALEEEAIGKYMTRLSRTTGSVRAALAQNENYFLDQPNRDNQDTANAMMSIVVEHIEPYQFWKPELLDAVLKYGDRLHTMSIGNAKRPPKLKPREIVTNFHVTNFNVKLEVEPDVVIGDTKAGESGSVNSIKQALTTFFSNNKHGILCSKGYCVAIWKGVDDVSYCMFEPHAVGPTGRSNPAGAATLVIYADIDELADTFRANVDGLMKPGENKFTISAVKVFWELSKPPGVVTAQGAVPDEGYEWKVLTAFVETARGRTILRGSRPADPIKFTRDALCQSACGAIVGAAMSHVRRPHLWTRRTIDEVMAVACKLFVASIDSLGYEFRIGEDILLPLQVKQRFVLGVNYVRFELQEVYSGKMEQRNAEDMNLKLAFERFFEMHNHGILWAIPHAVCVWRVRGSPQYYMMEPHACGPTGLRVDAMNDGAACLMTFTSPKLMAFAYLQNIPVLDRVKRDFQLYAMNTVVTPIKKLTSVPPLVKGVGGAKVVPATSKVGVGGKQRLADEQDRKHPPGSATCLDAQRAADKADEIEETLNRAVRNTAGWLVLNDGTRFMSAGHSIACKRFSTASRGYQALPCCVMAVAMNRVEEVCRWCTSTLNQILESGDQLYQDSYLHFHPPTKYLDMEQILRKFYTPGNCVCRVVVYKARQNGVVDQDLYEMLVEFFREEKSGVFVTGNRDFAVALFRTPRGFYMFDPMDRDRYGRAVAPPCIGKARACFSQYPSVRALSEKLGPNIPPIYKVEEPKKEEGIVDKIAAGAGKALAALKPGKKSSEVRFSESPTFVIYGMDVTGLRRLNKHER</sequence>
<evidence type="ECO:0000313" key="1">
    <source>
        <dbReference type="EMBL" id="KAJ8706226.1"/>
    </source>
</evidence>
<dbReference type="EMBL" id="CM056804">
    <property type="protein sequence ID" value="KAJ8706226.1"/>
    <property type="molecule type" value="Genomic_DNA"/>
</dbReference>
<comment type="caution">
    <text evidence="1">The sequence shown here is derived from an EMBL/GenBank/DDBJ whole genome shotgun (WGS) entry which is preliminary data.</text>
</comment>
<reference evidence="1" key="1">
    <citation type="submission" date="2023-03" db="EMBL/GenBank/DDBJ databases">
        <title>Chromosome-level genomes of two armyworms, Mythimna separata and Mythimna loreyi, provide insights into the biosynthesis and reception of sex pheromones.</title>
        <authorList>
            <person name="Zhao H."/>
        </authorList>
    </citation>
    <scope>NUCLEOTIDE SEQUENCE</scope>
    <source>
        <strain evidence="1">BeijingLab</strain>
    </source>
</reference>
<organism evidence="1 2">
    <name type="scientific">Mythimna loreyi</name>
    <dbReference type="NCBI Taxonomy" id="667449"/>
    <lineage>
        <taxon>Eukaryota</taxon>
        <taxon>Metazoa</taxon>
        <taxon>Ecdysozoa</taxon>
        <taxon>Arthropoda</taxon>
        <taxon>Hexapoda</taxon>
        <taxon>Insecta</taxon>
        <taxon>Pterygota</taxon>
        <taxon>Neoptera</taxon>
        <taxon>Endopterygota</taxon>
        <taxon>Lepidoptera</taxon>
        <taxon>Glossata</taxon>
        <taxon>Ditrysia</taxon>
        <taxon>Noctuoidea</taxon>
        <taxon>Noctuidae</taxon>
        <taxon>Noctuinae</taxon>
        <taxon>Hadenini</taxon>
        <taxon>Mythimna</taxon>
    </lineage>
</organism>
<keyword evidence="2" id="KW-1185">Reference proteome</keyword>
<evidence type="ECO:0000313" key="2">
    <source>
        <dbReference type="Proteomes" id="UP001231649"/>
    </source>
</evidence>
<dbReference type="Proteomes" id="UP001231649">
    <property type="component" value="Chromosome 28"/>
</dbReference>